<dbReference type="CDD" id="cd03507">
    <property type="entry name" value="Delta12-FADS-like"/>
    <property type="match status" value="1"/>
</dbReference>
<keyword evidence="1" id="KW-0812">Transmembrane</keyword>
<accession>A0ABS6JWB0</accession>
<sequence length="364" mass="42061">MSKSNIAKLKKDVSPFEKTNTKTSMKQIFNTLGPLLLLWYGAYLSLSVSYWLTLPLLVITAGFVVRTFIIFHDCCHQSFFKNRKANDILGTITGIITLVPYQQWKNSHNIHHASSSNLDKRGTGDMWIMTVDEYMEASIWKKIAYRFYRNPFVMLVLGPVAVFLIQYRFNVKGAKRKEKINTHVTNLGIVGLYAGLTVLIGWEAFLMIQGPVLLVSGMLGIWLFYVQHQFEETYFEHDEEWSYVQAAVDGSSYYKLPKVLQWVTGNIGFHHVHHLSPRVPNYNLEKAHNATPPLQKATTITVKTSLKSLNFRLWDEDRKEFISFKGLKQYKKNLRNNATNITRELNLENLEDVMSNKDDLRKVN</sequence>
<protein>
    <submittedName>
        <fullName evidence="3">Fatty acid desaturase</fullName>
    </submittedName>
</protein>
<dbReference type="InterPro" id="IPR005804">
    <property type="entry name" value="FA_desaturase_dom"/>
</dbReference>
<comment type="caution">
    <text evidence="3">The sequence shown here is derived from an EMBL/GenBank/DDBJ whole genome shotgun (WGS) entry which is preliminary data.</text>
</comment>
<keyword evidence="1" id="KW-0472">Membrane</keyword>
<feature type="transmembrane region" description="Helical" evidence="1">
    <location>
        <begin position="28"/>
        <end position="46"/>
    </location>
</feature>
<dbReference type="InterPro" id="IPR012171">
    <property type="entry name" value="Fatty_acid_desaturase"/>
</dbReference>
<dbReference type="EMBL" id="JAHQCR010000063">
    <property type="protein sequence ID" value="MBU9722856.1"/>
    <property type="molecule type" value="Genomic_DNA"/>
</dbReference>
<evidence type="ECO:0000256" key="1">
    <source>
        <dbReference type="SAM" id="Phobius"/>
    </source>
</evidence>
<proteinExistence type="predicted"/>
<dbReference type="PANTHER" id="PTHR19353">
    <property type="entry name" value="FATTY ACID DESATURASE 2"/>
    <property type="match status" value="1"/>
</dbReference>
<dbReference type="PANTHER" id="PTHR19353:SF73">
    <property type="entry name" value="FATTY ACID DESATURASE"/>
    <property type="match status" value="1"/>
</dbReference>
<feature type="transmembrane region" description="Helical" evidence="1">
    <location>
        <begin position="183"/>
        <end position="202"/>
    </location>
</feature>
<gene>
    <name evidence="3" type="ORF">KS407_15675</name>
</gene>
<feature type="transmembrane region" description="Helical" evidence="1">
    <location>
        <begin position="208"/>
        <end position="226"/>
    </location>
</feature>
<evidence type="ECO:0000313" key="4">
    <source>
        <dbReference type="Proteomes" id="UP000790580"/>
    </source>
</evidence>
<keyword evidence="4" id="KW-1185">Reference proteome</keyword>
<feature type="transmembrane region" description="Helical" evidence="1">
    <location>
        <begin position="152"/>
        <end position="171"/>
    </location>
</feature>
<feature type="domain" description="Fatty acid desaturase" evidence="2">
    <location>
        <begin position="51"/>
        <end position="293"/>
    </location>
</feature>
<evidence type="ECO:0000313" key="3">
    <source>
        <dbReference type="EMBL" id="MBU9722856.1"/>
    </source>
</evidence>
<keyword evidence="1" id="KW-1133">Transmembrane helix</keyword>
<feature type="transmembrane region" description="Helical" evidence="1">
    <location>
        <begin position="87"/>
        <end position="104"/>
    </location>
</feature>
<evidence type="ECO:0000259" key="2">
    <source>
        <dbReference type="Pfam" id="PF00487"/>
    </source>
</evidence>
<name>A0ABS6JWB0_9BACI</name>
<dbReference type="Proteomes" id="UP000790580">
    <property type="component" value="Unassembled WGS sequence"/>
</dbReference>
<dbReference type="RefSeq" id="WP_088073660.1">
    <property type="nucleotide sequence ID" value="NZ_JAHQCR010000063.1"/>
</dbReference>
<reference evidence="3 4" key="1">
    <citation type="submission" date="2021-06" db="EMBL/GenBank/DDBJ databases">
        <title>Bacillus sp. RD4P76, an endophyte from a halophyte.</title>
        <authorList>
            <person name="Sun J.-Q."/>
        </authorList>
    </citation>
    <scope>NUCLEOTIDE SEQUENCE [LARGE SCALE GENOMIC DNA]</scope>
    <source>
        <strain evidence="3 4">JCM 17098</strain>
    </source>
</reference>
<feature type="transmembrane region" description="Helical" evidence="1">
    <location>
        <begin position="52"/>
        <end position="75"/>
    </location>
</feature>
<organism evidence="3 4">
    <name type="scientific">Evansella alkalicola</name>
    <dbReference type="NCBI Taxonomy" id="745819"/>
    <lineage>
        <taxon>Bacteria</taxon>
        <taxon>Bacillati</taxon>
        <taxon>Bacillota</taxon>
        <taxon>Bacilli</taxon>
        <taxon>Bacillales</taxon>
        <taxon>Bacillaceae</taxon>
        <taxon>Evansella</taxon>
    </lineage>
</organism>
<dbReference type="Pfam" id="PF00487">
    <property type="entry name" value="FA_desaturase"/>
    <property type="match status" value="1"/>
</dbReference>